<name>A0A8J5UW72_ZIZPA</name>
<feature type="region of interest" description="Disordered" evidence="5">
    <location>
        <begin position="180"/>
        <end position="223"/>
    </location>
</feature>
<dbReference type="SMART" id="SM00249">
    <property type="entry name" value="PHD"/>
    <property type="match status" value="2"/>
</dbReference>
<dbReference type="PROSITE" id="PS50016">
    <property type="entry name" value="ZF_PHD_2"/>
    <property type="match status" value="1"/>
</dbReference>
<accession>A0A8J5UW72</accession>
<feature type="domain" description="PHD-type" evidence="7">
    <location>
        <begin position="436"/>
        <end position="547"/>
    </location>
</feature>
<feature type="domain" description="PHD-type" evidence="6">
    <location>
        <begin position="374"/>
        <end position="427"/>
    </location>
</feature>
<evidence type="ECO:0000256" key="2">
    <source>
        <dbReference type="ARBA" id="ARBA00022771"/>
    </source>
</evidence>
<sequence>MEIAWNAVPSGGMRDLPPSKRFKYVGSDLGLVPSLPAKKRVWPTLPETVAVPVCLPAKKRAYAPLAAEEVDLSICLPAKNAYAPSVDADAAACLPAKKRVHASSPPDARASPCVPLKKRVHAPLPLPPANAAVSPSIPIPAKKRVHSSPPPDTYVSPSVPPPLKKLVDALPTPGNVVISPSIPAKKSDRAPPLKKRVDALPTPGNVVVSPSIPAKKSDRAPPSPEVLAASVSVCLPTNKRVMMPFLPLSPLPSKVSDVARVAAVKEAKPQGSNRRSAITNPRLANGEGDYARAEASKVPEKPINPKELKRQVFTKDQECNKSCKVVSAKQPDDQVEVFTKSRKAFDRNEGAREEVVPVPKQEAVAAAEEEEDDGVLCGVCGSTDGDPSDPIVFCDGCDLMVHASCYGNPLAQSIPDDDWFCSVCSVKPKKGQPAARPGCCLCPAKGGAMKRTTDGQWAHITCALLVPEVYFLHPDGRDGVDCSRVPAHRFTKECYICDSSRGCALECSQPKCGLGFHVSCGLDGGLCIEYQEAKAGAVVAGFCLEHTRLWEKQQLTGKYKIVSREQK</sequence>
<keyword evidence="2 4" id="KW-0863">Zinc-finger</keyword>
<dbReference type="EMBL" id="JAAALK010000290">
    <property type="protein sequence ID" value="KAG8045902.1"/>
    <property type="molecule type" value="Genomic_DNA"/>
</dbReference>
<comment type="caution">
    <text evidence="8">The sequence shown here is derived from an EMBL/GenBank/DDBJ whole genome shotgun (WGS) entry which is preliminary data.</text>
</comment>
<protein>
    <recommendedName>
        <fullName evidence="10">PHD-type domain-containing protein</fullName>
    </recommendedName>
</protein>
<evidence type="ECO:0000256" key="3">
    <source>
        <dbReference type="ARBA" id="ARBA00022833"/>
    </source>
</evidence>
<evidence type="ECO:0008006" key="10">
    <source>
        <dbReference type="Google" id="ProtNLM"/>
    </source>
</evidence>
<dbReference type="PROSITE" id="PS51805">
    <property type="entry name" value="EPHD"/>
    <property type="match status" value="1"/>
</dbReference>
<evidence type="ECO:0000313" key="8">
    <source>
        <dbReference type="EMBL" id="KAG8045902.1"/>
    </source>
</evidence>
<proteinExistence type="predicted"/>
<dbReference type="GO" id="GO:0006357">
    <property type="term" value="P:regulation of transcription by RNA polymerase II"/>
    <property type="evidence" value="ECO:0007669"/>
    <property type="project" value="TreeGrafter"/>
</dbReference>
<dbReference type="Pfam" id="PF13832">
    <property type="entry name" value="zf-HC5HC2H_2"/>
    <property type="match status" value="1"/>
</dbReference>
<feature type="compositionally biased region" description="Basic and acidic residues" evidence="5">
    <location>
        <begin position="185"/>
        <end position="198"/>
    </location>
</feature>
<dbReference type="InterPro" id="IPR050701">
    <property type="entry name" value="Histone_Mod_Regulator"/>
</dbReference>
<dbReference type="InterPro" id="IPR019786">
    <property type="entry name" value="Zinc_finger_PHD-type_CS"/>
</dbReference>
<dbReference type="InterPro" id="IPR019787">
    <property type="entry name" value="Znf_PHD-finger"/>
</dbReference>
<dbReference type="CDD" id="cd15571">
    <property type="entry name" value="ePHD"/>
    <property type="match status" value="1"/>
</dbReference>
<evidence type="ECO:0000256" key="4">
    <source>
        <dbReference type="PROSITE-ProRule" id="PRU00146"/>
    </source>
</evidence>
<dbReference type="Pfam" id="PF00628">
    <property type="entry name" value="PHD"/>
    <property type="match status" value="1"/>
</dbReference>
<evidence type="ECO:0000256" key="1">
    <source>
        <dbReference type="ARBA" id="ARBA00022723"/>
    </source>
</evidence>
<gene>
    <name evidence="8" type="ORF">GUJ93_ZPchr0008g12738</name>
</gene>
<dbReference type="InterPro" id="IPR001965">
    <property type="entry name" value="Znf_PHD"/>
</dbReference>
<organism evidence="8 9">
    <name type="scientific">Zizania palustris</name>
    <name type="common">Northern wild rice</name>
    <dbReference type="NCBI Taxonomy" id="103762"/>
    <lineage>
        <taxon>Eukaryota</taxon>
        <taxon>Viridiplantae</taxon>
        <taxon>Streptophyta</taxon>
        <taxon>Embryophyta</taxon>
        <taxon>Tracheophyta</taxon>
        <taxon>Spermatophyta</taxon>
        <taxon>Magnoliopsida</taxon>
        <taxon>Liliopsida</taxon>
        <taxon>Poales</taxon>
        <taxon>Poaceae</taxon>
        <taxon>BOP clade</taxon>
        <taxon>Oryzoideae</taxon>
        <taxon>Oryzeae</taxon>
        <taxon>Zizaniinae</taxon>
        <taxon>Zizania</taxon>
    </lineage>
</organism>
<dbReference type="Proteomes" id="UP000729402">
    <property type="component" value="Unassembled WGS sequence"/>
</dbReference>
<dbReference type="AlphaFoldDB" id="A0A8J5UW72"/>
<reference evidence="8" key="1">
    <citation type="journal article" date="2021" name="bioRxiv">
        <title>Whole Genome Assembly and Annotation of Northern Wild Rice, Zizania palustris L., Supports a Whole Genome Duplication in the Zizania Genus.</title>
        <authorList>
            <person name="Haas M."/>
            <person name="Kono T."/>
            <person name="Macchietto M."/>
            <person name="Millas R."/>
            <person name="McGilp L."/>
            <person name="Shao M."/>
            <person name="Duquette J."/>
            <person name="Hirsch C.N."/>
            <person name="Kimball J."/>
        </authorList>
    </citation>
    <scope>NUCLEOTIDE SEQUENCE</scope>
    <source>
        <tissue evidence="8">Fresh leaf tissue</tissue>
    </source>
</reference>
<keyword evidence="1" id="KW-0479">Metal-binding</keyword>
<reference evidence="8" key="2">
    <citation type="submission" date="2021-02" db="EMBL/GenBank/DDBJ databases">
        <authorList>
            <person name="Kimball J.A."/>
            <person name="Haas M.W."/>
            <person name="Macchietto M."/>
            <person name="Kono T."/>
            <person name="Duquette J."/>
            <person name="Shao M."/>
        </authorList>
    </citation>
    <scope>NUCLEOTIDE SEQUENCE</scope>
    <source>
        <tissue evidence="8">Fresh leaf tissue</tissue>
    </source>
</reference>
<keyword evidence="3" id="KW-0862">Zinc</keyword>
<dbReference type="InterPro" id="IPR034732">
    <property type="entry name" value="EPHD"/>
</dbReference>
<dbReference type="PANTHER" id="PTHR13793:SF148">
    <property type="entry name" value="RING_FYVE_PHD ZINC FINGER SUPERFAMILY PROTEIN"/>
    <property type="match status" value="1"/>
</dbReference>
<keyword evidence="9" id="KW-1185">Reference proteome</keyword>
<evidence type="ECO:0000256" key="5">
    <source>
        <dbReference type="SAM" id="MobiDB-lite"/>
    </source>
</evidence>
<evidence type="ECO:0000259" key="7">
    <source>
        <dbReference type="PROSITE" id="PS51805"/>
    </source>
</evidence>
<dbReference type="PROSITE" id="PS01359">
    <property type="entry name" value="ZF_PHD_1"/>
    <property type="match status" value="1"/>
</dbReference>
<evidence type="ECO:0000259" key="6">
    <source>
        <dbReference type="PROSITE" id="PS50016"/>
    </source>
</evidence>
<dbReference type="CDD" id="cd15492">
    <property type="entry name" value="PHD_BRPF_JADE_like"/>
    <property type="match status" value="1"/>
</dbReference>
<dbReference type="GO" id="GO:0008270">
    <property type="term" value="F:zinc ion binding"/>
    <property type="evidence" value="ECO:0007669"/>
    <property type="project" value="UniProtKB-KW"/>
</dbReference>
<evidence type="ECO:0000313" key="9">
    <source>
        <dbReference type="Proteomes" id="UP000729402"/>
    </source>
</evidence>
<dbReference type="PANTHER" id="PTHR13793">
    <property type="entry name" value="PHD FINGER PROTEINS"/>
    <property type="match status" value="1"/>
</dbReference>
<dbReference type="OrthoDB" id="20839at2759"/>